<dbReference type="GO" id="GO:0030677">
    <property type="term" value="C:ribonuclease P complex"/>
    <property type="evidence" value="ECO:0007669"/>
    <property type="project" value="TreeGrafter"/>
</dbReference>
<evidence type="ECO:0000256" key="2">
    <source>
        <dbReference type="ARBA" id="ARBA00022722"/>
    </source>
</evidence>
<dbReference type="InterPro" id="IPR000100">
    <property type="entry name" value="RNase_P"/>
</dbReference>
<evidence type="ECO:0000256" key="1">
    <source>
        <dbReference type="ARBA" id="ARBA00022694"/>
    </source>
</evidence>
<protein>
    <recommendedName>
        <fullName evidence="6 7">Ribonuclease P protein component</fullName>
        <shortName evidence="6">RNase P protein</shortName>
        <shortName evidence="6">RNaseP protein</shortName>
        <ecNumber evidence="6 7">3.1.26.5</ecNumber>
    </recommendedName>
    <alternativeName>
        <fullName evidence="6">Protein C5</fullName>
    </alternativeName>
</protein>
<accession>A0A6B1F8Z5</accession>
<evidence type="ECO:0000256" key="4">
    <source>
        <dbReference type="ARBA" id="ARBA00022801"/>
    </source>
</evidence>
<dbReference type="GO" id="GO:0004526">
    <property type="term" value="F:ribonuclease P activity"/>
    <property type="evidence" value="ECO:0007669"/>
    <property type="project" value="UniProtKB-UniRule"/>
</dbReference>
<keyword evidence="2 6" id="KW-0540">Nuclease</keyword>
<evidence type="ECO:0000256" key="3">
    <source>
        <dbReference type="ARBA" id="ARBA00022759"/>
    </source>
</evidence>
<comment type="function">
    <text evidence="6">RNaseP catalyzes the removal of the 5'-leader sequence from pre-tRNA to produce the mature 5'-terminus. It can also cleave other RNA substrates such as 4.5S RNA. The protein component plays an auxiliary but essential role in vivo by binding to the 5'-leader sequence and broadening the substrate specificity of the ribozyme.</text>
</comment>
<dbReference type="PANTHER" id="PTHR33992">
    <property type="entry name" value="RIBONUCLEASE P PROTEIN COMPONENT"/>
    <property type="match status" value="1"/>
</dbReference>
<dbReference type="GO" id="GO:0000049">
    <property type="term" value="F:tRNA binding"/>
    <property type="evidence" value="ECO:0007669"/>
    <property type="project" value="UniProtKB-UniRule"/>
</dbReference>
<dbReference type="EMBL" id="VYDO01000136">
    <property type="protein sequence ID" value="MYG38195.1"/>
    <property type="molecule type" value="Genomic_DNA"/>
</dbReference>
<evidence type="ECO:0000256" key="5">
    <source>
        <dbReference type="ARBA" id="ARBA00022884"/>
    </source>
</evidence>
<evidence type="ECO:0000256" key="6">
    <source>
        <dbReference type="HAMAP-Rule" id="MF_00227"/>
    </source>
</evidence>
<keyword evidence="5 6" id="KW-0694">RNA-binding</keyword>
<dbReference type="InterPro" id="IPR014721">
    <property type="entry name" value="Ribsml_uS5_D2-typ_fold_subgr"/>
</dbReference>
<dbReference type="GO" id="GO:0001682">
    <property type="term" value="P:tRNA 5'-leader removal"/>
    <property type="evidence" value="ECO:0007669"/>
    <property type="project" value="UniProtKB-UniRule"/>
</dbReference>
<keyword evidence="4 6" id="KW-0378">Hydrolase</keyword>
<name>A0A6B1F8Z5_9SYNE</name>
<dbReference type="NCBIfam" id="TIGR00188">
    <property type="entry name" value="rnpA"/>
    <property type="match status" value="1"/>
</dbReference>
<dbReference type="Pfam" id="PF00825">
    <property type="entry name" value="Ribonuclease_P"/>
    <property type="match status" value="1"/>
</dbReference>
<organism evidence="8">
    <name type="scientific">Synechococcus sp. SB0676_bin_10</name>
    <dbReference type="NCBI Taxonomy" id="2604869"/>
    <lineage>
        <taxon>Bacteria</taxon>
        <taxon>Bacillati</taxon>
        <taxon>Cyanobacteriota</taxon>
        <taxon>Cyanophyceae</taxon>
        <taxon>Synechococcales</taxon>
        <taxon>Synechococcaceae</taxon>
        <taxon>Synechococcus</taxon>
    </lineage>
</organism>
<reference evidence="8" key="1">
    <citation type="submission" date="2019-09" db="EMBL/GenBank/DDBJ databases">
        <title>Characterisation of the sponge microbiome using genome-centric metagenomics.</title>
        <authorList>
            <person name="Engelberts J.P."/>
            <person name="Robbins S.J."/>
            <person name="De Goeij J.M."/>
            <person name="Aranda M."/>
            <person name="Bell S.C."/>
            <person name="Webster N.S."/>
        </authorList>
    </citation>
    <scope>NUCLEOTIDE SEQUENCE</scope>
    <source>
        <strain evidence="8">SB0676_bin_10</strain>
    </source>
</reference>
<dbReference type="PANTHER" id="PTHR33992:SF1">
    <property type="entry name" value="RIBONUCLEASE P PROTEIN COMPONENT"/>
    <property type="match status" value="1"/>
</dbReference>
<gene>
    <name evidence="6 8" type="primary">rnpA</name>
    <name evidence="8" type="ORF">F4162_04180</name>
</gene>
<comment type="caution">
    <text evidence="8">The sequence shown here is derived from an EMBL/GenBank/DDBJ whole genome shotgun (WGS) entry which is preliminary data.</text>
</comment>
<dbReference type="GO" id="GO:0042781">
    <property type="term" value="F:3'-tRNA processing endoribonuclease activity"/>
    <property type="evidence" value="ECO:0007669"/>
    <property type="project" value="TreeGrafter"/>
</dbReference>
<keyword evidence="3 6" id="KW-0255">Endonuclease</keyword>
<comment type="similarity">
    <text evidence="6">Belongs to the RnpA family.</text>
</comment>
<dbReference type="Gene3D" id="3.30.230.10">
    <property type="match status" value="1"/>
</dbReference>
<keyword evidence="1 6" id="KW-0819">tRNA processing</keyword>
<dbReference type="SUPFAM" id="SSF54211">
    <property type="entry name" value="Ribosomal protein S5 domain 2-like"/>
    <property type="match status" value="1"/>
</dbReference>
<dbReference type="HAMAP" id="MF_00227">
    <property type="entry name" value="RNase_P"/>
    <property type="match status" value="1"/>
</dbReference>
<sequence>MVLPRDHRLSGTMVFDHLYRARARFHGSSLILRVGLPNLQRLKPGLMGSRIRTALKHNSAAVGQEDLRFAVVVSKKVSKRAVRRNRLRRLLHHAFMKEVPHLRRGHWLLLSLKPGAAQRSEDQLLQEWSDLLGRSGLRRAHEQDAPAALTRA</sequence>
<comment type="catalytic activity">
    <reaction evidence="6">
        <text>Endonucleolytic cleavage of RNA, removing 5'-extranucleotides from tRNA precursor.</text>
        <dbReference type="EC" id="3.1.26.5"/>
    </reaction>
</comment>
<proteinExistence type="inferred from homology"/>
<evidence type="ECO:0000313" key="8">
    <source>
        <dbReference type="EMBL" id="MYG38195.1"/>
    </source>
</evidence>
<dbReference type="AlphaFoldDB" id="A0A6B1F8Z5"/>
<evidence type="ECO:0000256" key="7">
    <source>
        <dbReference type="NCBIfam" id="TIGR00188"/>
    </source>
</evidence>
<comment type="subunit">
    <text evidence="6">Consists of a catalytic RNA component (M1 or rnpB) and a protein subunit.</text>
</comment>
<dbReference type="InterPro" id="IPR020568">
    <property type="entry name" value="Ribosomal_Su5_D2-typ_SF"/>
</dbReference>
<dbReference type="EC" id="3.1.26.5" evidence="6 7"/>